<evidence type="ECO:0000256" key="2">
    <source>
        <dbReference type="ARBA" id="ARBA00008814"/>
    </source>
</evidence>
<evidence type="ECO:0000256" key="5">
    <source>
        <dbReference type="SAM" id="SignalP"/>
    </source>
</evidence>
<evidence type="ECO:0000256" key="4">
    <source>
        <dbReference type="ARBA" id="ARBA00022729"/>
    </source>
</evidence>
<dbReference type="Proteomes" id="UP000295558">
    <property type="component" value="Unassembled WGS sequence"/>
</dbReference>
<dbReference type="EMBL" id="SNZK01000006">
    <property type="protein sequence ID" value="TDR52839.1"/>
    <property type="molecule type" value="Genomic_DNA"/>
</dbReference>
<dbReference type="PANTHER" id="PTHR30532:SF28">
    <property type="entry name" value="PETROBACTIN-BINDING PROTEIN YCLQ"/>
    <property type="match status" value="1"/>
</dbReference>
<keyword evidence="8" id="KW-1185">Reference proteome</keyword>
<reference evidence="7 8" key="1">
    <citation type="submission" date="2019-03" db="EMBL/GenBank/DDBJ databases">
        <title>Genomic Encyclopedia of Type Strains, Phase III (KMG-III): the genomes of soil and plant-associated and newly described type strains.</title>
        <authorList>
            <person name="Whitman W."/>
        </authorList>
    </citation>
    <scope>NUCLEOTIDE SEQUENCE [LARGE SCALE GENOMIC DNA]</scope>
    <source>
        <strain evidence="7 8">CECT 7972</strain>
    </source>
</reference>
<keyword evidence="3" id="KW-0813">Transport</keyword>
<keyword evidence="4 5" id="KW-0732">Signal</keyword>
<dbReference type="GO" id="GO:0030288">
    <property type="term" value="C:outer membrane-bounded periplasmic space"/>
    <property type="evidence" value="ECO:0007669"/>
    <property type="project" value="TreeGrafter"/>
</dbReference>
<dbReference type="Pfam" id="PF01497">
    <property type="entry name" value="Peripla_BP_2"/>
    <property type="match status" value="1"/>
</dbReference>
<dbReference type="SUPFAM" id="SSF53807">
    <property type="entry name" value="Helical backbone' metal receptor"/>
    <property type="match status" value="1"/>
</dbReference>
<dbReference type="InterPro" id="IPR033870">
    <property type="entry name" value="FatB"/>
</dbReference>
<gene>
    <name evidence="7" type="ORF">DFP96_10644</name>
</gene>
<dbReference type="InterPro" id="IPR002491">
    <property type="entry name" value="ABC_transptr_periplasmic_BD"/>
</dbReference>
<dbReference type="STRING" id="1265846.PROCOU_02579"/>
<dbReference type="PROSITE" id="PS50983">
    <property type="entry name" value="FE_B12_PBP"/>
    <property type="match status" value="1"/>
</dbReference>
<dbReference type="OrthoDB" id="63946at2"/>
<name>A0A4R6ZLB4_9LIST</name>
<organism evidence="7 8">
    <name type="scientific">Listeria rocourtiae</name>
    <dbReference type="NCBI Taxonomy" id="647910"/>
    <lineage>
        <taxon>Bacteria</taxon>
        <taxon>Bacillati</taxon>
        <taxon>Bacillota</taxon>
        <taxon>Bacilli</taxon>
        <taxon>Bacillales</taxon>
        <taxon>Listeriaceae</taxon>
        <taxon>Listeria</taxon>
    </lineage>
</organism>
<dbReference type="PROSITE" id="PS51257">
    <property type="entry name" value="PROKAR_LIPOPROTEIN"/>
    <property type="match status" value="1"/>
</dbReference>
<evidence type="ECO:0000313" key="7">
    <source>
        <dbReference type="EMBL" id="TDR52839.1"/>
    </source>
</evidence>
<comment type="similarity">
    <text evidence="2">Belongs to the bacterial solute-binding protein 8 family.</text>
</comment>
<dbReference type="CDD" id="cd01140">
    <property type="entry name" value="FatB"/>
    <property type="match status" value="1"/>
</dbReference>
<dbReference type="Gene3D" id="3.40.50.1980">
    <property type="entry name" value="Nitrogenase molybdenum iron protein domain"/>
    <property type="match status" value="2"/>
</dbReference>
<dbReference type="AlphaFoldDB" id="A0A4R6ZLB4"/>
<evidence type="ECO:0000256" key="1">
    <source>
        <dbReference type="ARBA" id="ARBA00004196"/>
    </source>
</evidence>
<comment type="subcellular location">
    <subcellularLocation>
        <location evidence="1">Cell envelope</location>
    </subcellularLocation>
</comment>
<dbReference type="RefSeq" id="WP_036069403.1">
    <property type="nucleotide sequence ID" value="NZ_JAASUO010000003.1"/>
</dbReference>
<accession>A0A4R6ZLB4</accession>
<protein>
    <submittedName>
        <fullName evidence="7">Iron complex transport system substrate-binding protein</fullName>
    </submittedName>
</protein>
<dbReference type="GO" id="GO:1901678">
    <property type="term" value="P:iron coordination entity transport"/>
    <property type="evidence" value="ECO:0007669"/>
    <property type="project" value="UniProtKB-ARBA"/>
</dbReference>
<evidence type="ECO:0000313" key="8">
    <source>
        <dbReference type="Proteomes" id="UP000295558"/>
    </source>
</evidence>
<evidence type="ECO:0000259" key="6">
    <source>
        <dbReference type="PROSITE" id="PS50983"/>
    </source>
</evidence>
<proteinExistence type="inferred from homology"/>
<sequence length="314" mass="34046">MKKLLMVAMLMLLAVFAVACGTDEKTSADEEKTAKELTIKHELGETKVKQNPNKVVVFDFGTLDTLKALDLSKNVAGLPKQSLPKYLDAFAGNKYMDLGGLKEPDFEKINEAAPDLNIISGRQSDSYDKFSDIAPTIYQGVDTADYMKSFHANVNTIASIFGKEDEAKKRLEAIDKQVADVKASVPTGKTGLIILANDGKMSAYGPGSRFGLIHDVLGVTPADPKIEASTHGQSISSEYIAEKNPDYLYVIDRGAAIGGESSAKSVVENDLVKKTNAYKNGHVVYLNPEYWYLSGGGLESVSEMVKEVGDSFKQ</sequence>
<dbReference type="InterPro" id="IPR051313">
    <property type="entry name" value="Bact_iron-sidero_bind"/>
</dbReference>
<feature type="domain" description="Fe/B12 periplasmic-binding" evidence="6">
    <location>
        <begin position="54"/>
        <end position="314"/>
    </location>
</feature>
<feature type="signal peptide" evidence="5">
    <location>
        <begin position="1"/>
        <end position="19"/>
    </location>
</feature>
<dbReference type="PANTHER" id="PTHR30532">
    <property type="entry name" value="IRON III DICITRATE-BINDING PERIPLASMIC PROTEIN"/>
    <property type="match status" value="1"/>
</dbReference>
<comment type="caution">
    <text evidence="7">The sequence shown here is derived from an EMBL/GenBank/DDBJ whole genome shotgun (WGS) entry which is preliminary data.</text>
</comment>
<evidence type="ECO:0000256" key="3">
    <source>
        <dbReference type="ARBA" id="ARBA00022448"/>
    </source>
</evidence>
<feature type="chain" id="PRO_5038721550" evidence="5">
    <location>
        <begin position="20"/>
        <end position="314"/>
    </location>
</feature>